<evidence type="ECO:0000313" key="1">
    <source>
        <dbReference type="EMBL" id="RDX63622.1"/>
    </source>
</evidence>
<comment type="caution">
    <text evidence="1">The sequence shown here is derived from an EMBL/GenBank/DDBJ whole genome shotgun (WGS) entry which is preliminary data.</text>
</comment>
<protein>
    <submittedName>
        <fullName evidence="1">Uncharacterized protein</fullName>
    </submittedName>
</protein>
<dbReference type="AlphaFoldDB" id="A0A371EC58"/>
<organism evidence="1 2">
    <name type="scientific">Mucuna pruriens</name>
    <name type="common">Velvet bean</name>
    <name type="synonym">Dolichos pruriens</name>
    <dbReference type="NCBI Taxonomy" id="157652"/>
    <lineage>
        <taxon>Eukaryota</taxon>
        <taxon>Viridiplantae</taxon>
        <taxon>Streptophyta</taxon>
        <taxon>Embryophyta</taxon>
        <taxon>Tracheophyta</taxon>
        <taxon>Spermatophyta</taxon>
        <taxon>Magnoliopsida</taxon>
        <taxon>eudicotyledons</taxon>
        <taxon>Gunneridae</taxon>
        <taxon>Pentapetalae</taxon>
        <taxon>rosids</taxon>
        <taxon>fabids</taxon>
        <taxon>Fabales</taxon>
        <taxon>Fabaceae</taxon>
        <taxon>Papilionoideae</taxon>
        <taxon>50 kb inversion clade</taxon>
        <taxon>NPAAA clade</taxon>
        <taxon>indigoferoid/millettioid clade</taxon>
        <taxon>Phaseoleae</taxon>
        <taxon>Mucuna</taxon>
    </lineage>
</organism>
<proteinExistence type="predicted"/>
<dbReference type="Proteomes" id="UP000257109">
    <property type="component" value="Unassembled WGS sequence"/>
</dbReference>
<dbReference type="EMBL" id="QJKJ01014794">
    <property type="protein sequence ID" value="RDX63622.1"/>
    <property type="molecule type" value="Genomic_DNA"/>
</dbReference>
<evidence type="ECO:0000313" key="2">
    <source>
        <dbReference type="Proteomes" id="UP000257109"/>
    </source>
</evidence>
<name>A0A371EC58_MUCPR</name>
<gene>
    <name evidence="1" type="ORF">CR513_57930</name>
</gene>
<feature type="non-terminal residue" evidence="1">
    <location>
        <position position="1"/>
    </location>
</feature>
<reference evidence="1" key="1">
    <citation type="submission" date="2018-05" db="EMBL/GenBank/DDBJ databases">
        <title>Draft genome of Mucuna pruriens seed.</title>
        <authorList>
            <person name="Nnadi N.E."/>
            <person name="Vos R."/>
            <person name="Hasami M.H."/>
            <person name="Devisetty U.K."/>
            <person name="Aguiy J.C."/>
        </authorList>
    </citation>
    <scope>NUCLEOTIDE SEQUENCE [LARGE SCALE GENOMIC DNA]</scope>
    <source>
        <strain evidence="1">JCA_2017</strain>
    </source>
</reference>
<sequence length="61" mass="6785">MSAHLVLNLNQVSRLDLKPTTDISSSSPPPIELKSSRSRNCYRPLGNIRRKFGGNCLVFQA</sequence>
<keyword evidence="2" id="KW-1185">Reference proteome</keyword>
<accession>A0A371EC58</accession>